<dbReference type="EMBL" id="VIGX01000309">
    <property type="protein sequence ID" value="TWS19757.1"/>
    <property type="molecule type" value="Genomic_DNA"/>
</dbReference>
<evidence type="ECO:0000259" key="1">
    <source>
        <dbReference type="PROSITE" id="PS51724"/>
    </source>
</evidence>
<dbReference type="Proteomes" id="UP000319375">
    <property type="component" value="Unassembled WGS sequence"/>
</dbReference>
<keyword evidence="3" id="KW-1185">Reference proteome</keyword>
<feature type="domain" description="SPOR" evidence="1">
    <location>
        <begin position="21"/>
        <end position="93"/>
    </location>
</feature>
<dbReference type="PROSITE" id="PS51724">
    <property type="entry name" value="SPOR"/>
    <property type="match status" value="1"/>
</dbReference>
<dbReference type="InterPro" id="IPR036680">
    <property type="entry name" value="SPOR-like_sf"/>
</dbReference>
<dbReference type="Pfam" id="PF05036">
    <property type="entry name" value="SPOR"/>
    <property type="match status" value="1"/>
</dbReference>
<reference evidence="2 3" key="1">
    <citation type="submission" date="2019-06" db="EMBL/GenBank/DDBJ databases">
        <title>Tsukamurella conjunctivitidis sp. nov., Tsukamurella assacharolytica sp. nov. and Tsukamurella sputae sp. nov. isolated from patients with conjunctivitis, bacteraemia (lymphoma) and respiratory infection (sputum) in Hong Kong.</title>
        <authorList>
            <person name="Teng J.L.L."/>
            <person name="Lee H.H."/>
            <person name="Fong J.Y.H."/>
            <person name="Fok K.M.N."/>
            <person name="Lau S.K.P."/>
            <person name="Woo P.C.Y."/>
        </authorList>
    </citation>
    <scope>NUCLEOTIDE SEQUENCE [LARGE SCALE GENOMIC DNA]</scope>
    <source>
        <strain evidence="2 3">HKU72</strain>
    </source>
</reference>
<sequence length="93" mass="10550">ESYQQQNSTATITSIDKRPVQQNAASYHIQLGSFGNEQNAINFQRSMANRLQQPTEVKYDKGLYRVYIGNYPTREEAGYAAFSLPVSTTVIHF</sequence>
<accession>A0A5C5R9D6</accession>
<dbReference type="InterPro" id="IPR007730">
    <property type="entry name" value="SPOR-like_dom"/>
</dbReference>
<evidence type="ECO:0000313" key="3">
    <source>
        <dbReference type="Proteomes" id="UP000319375"/>
    </source>
</evidence>
<protein>
    <submittedName>
        <fullName evidence="2">SPOR domain-containing protein</fullName>
    </submittedName>
</protein>
<dbReference type="AlphaFoldDB" id="A0A5C5R9D6"/>
<dbReference type="SUPFAM" id="SSF110997">
    <property type="entry name" value="Sporulation related repeat"/>
    <property type="match status" value="1"/>
</dbReference>
<proteinExistence type="predicted"/>
<organism evidence="2 3">
    <name type="scientific">Tsukamurella conjunctivitidis</name>
    <dbReference type="NCBI Taxonomy" id="2592068"/>
    <lineage>
        <taxon>Bacteria</taxon>
        <taxon>Bacillati</taxon>
        <taxon>Actinomycetota</taxon>
        <taxon>Actinomycetes</taxon>
        <taxon>Mycobacteriales</taxon>
        <taxon>Tsukamurellaceae</taxon>
        <taxon>Tsukamurella</taxon>
    </lineage>
</organism>
<dbReference type="Gene3D" id="3.30.70.1070">
    <property type="entry name" value="Sporulation related repeat"/>
    <property type="match status" value="1"/>
</dbReference>
<comment type="caution">
    <text evidence="2">The sequence shown here is derived from an EMBL/GenBank/DDBJ whole genome shotgun (WGS) entry which is preliminary data.</text>
</comment>
<evidence type="ECO:0000313" key="2">
    <source>
        <dbReference type="EMBL" id="TWS19757.1"/>
    </source>
</evidence>
<feature type="non-terminal residue" evidence="2">
    <location>
        <position position="1"/>
    </location>
</feature>
<name>A0A5C5R9D6_9ACTN</name>
<dbReference type="GO" id="GO:0042834">
    <property type="term" value="F:peptidoglycan binding"/>
    <property type="evidence" value="ECO:0007669"/>
    <property type="project" value="InterPro"/>
</dbReference>
<gene>
    <name evidence="2" type="ORF">FK530_25530</name>
</gene>